<accession>A0A1M6R106</accession>
<dbReference type="RefSeq" id="WP_079653644.1">
    <property type="nucleotide sequence ID" value="NZ_LT670846.1"/>
</dbReference>
<dbReference type="AlphaFoldDB" id="A0A1M6R106"/>
<evidence type="ECO:0000313" key="2">
    <source>
        <dbReference type="EMBL" id="SHK26152.1"/>
    </source>
</evidence>
<protein>
    <recommendedName>
        <fullName evidence="4">YbbR-like protein</fullName>
    </recommendedName>
</protein>
<gene>
    <name evidence="2" type="ORF">SAMN05444391_0476</name>
</gene>
<keyword evidence="1" id="KW-0472">Membrane</keyword>
<organism evidence="2 3">
    <name type="scientific">Thermocrinis minervae</name>
    <dbReference type="NCBI Taxonomy" id="381751"/>
    <lineage>
        <taxon>Bacteria</taxon>
        <taxon>Pseudomonadati</taxon>
        <taxon>Aquificota</taxon>
        <taxon>Aquificia</taxon>
        <taxon>Aquificales</taxon>
        <taxon>Aquificaceae</taxon>
        <taxon>Thermocrinis</taxon>
    </lineage>
</organism>
<dbReference type="EMBL" id="LT670846">
    <property type="protein sequence ID" value="SHK26152.1"/>
    <property type="molecule type" value="Genomic_DNA"/>
</dbReference>
<dbReference type="OrthoDB" id="15086at2"/>
<dbReference type="Gene3D" id="2.170.120.30">
    <property type="match status" value="1"/>
</dbReference>
<feature type="transmembrane region" description="Helical" evidence="1">
    <location>
        <begin position="12"/>
        <end position="31"/>
    </location>
</feature>
<keyword evidence="1" id="KW-1133">Transmembrane helix</keyword>
<evidence type="ECO:0000256" key="1">
    <source>
        <dbReference type="SAM" id="Phobius"/>
    </source>
</evidence>
<reference evidence="2 3" key="1">
    <citation type="submission" date="2016-11" db="EMBL/GenBank/DDBJ databases">
        <authorList>
            <person name="Jaros S."/>
            <person name="Januszkiewicz K."/>
            <person name="Wedrychowicz H."/>
        </authorList>
    </citation>
    <scope>NUCLEOTIDE SEQUENCE [LARGE SCALE GENOMIC DNA]</scope>
    <source>
        <strain evidence="2 3">DSM 19557</strain>
    </source>
</reference>
<keyword evidence="3" id="KW-1185">Reference proteome</keyword>
<dbReference type="STRING" id="381751.SAMN05444391_0476"/>
<proteinExistence type="predicted"/>
<evidence type="ECO:0008006" key="4">
    <source>
        <dbReference type="Google" id="ProtNLM"/>
    </source>
</evidence>
<keyword evidence="1" id="KW-0812">Transmembrane</keyword>
<dbReference type="Proteomes" id="UP000189810">
    <property type="component" value="Chromosome I"/>
</dbReference>
<sequence length="124" mass="14397">MLKKIFVVDWHYKLVSVLLATVVWFFVSYGVRTPLYVEKEIQIVHQDANYTYKLSKKKARVKLFVLEITNIEEVVEDVKVYVDVKGLSEGEYMLKVNAESPNPFLAIPTEVEPSSVRVYVKRRG</sequence>
<evidence type="ECO:0000313" key="3">
    <source>
        <dbReference type="Proteomes" id="UP000189810"/>
    </source>
</evidence>
<name>A0A1M6R106_9AQUI</name>